<comment type="caution">
    <text evidence="2">The sequence shown here is derived from an EMBL/GenBank/DDBJ whole genome shotgun (WGS) entry which is preliminary data.</text>
</comment>
<keyword evidence="3" id="KW-1185">Reference proteome</keyword>
<protein>
    <recommendedName>
        <fullName evidence="4">MG2 domain-containing protein</fullName>
    </recommendedName>
</protein>
<accession>A0A5B2VXA1</accession>
<sequence length="819" mass="90920">MQHLRAVLKQLRLQWWLPAFTIMLISAFALLPADDWTDRVVEALDEFANRYPQEKVYLHLDKDYYASGETIWFKAYITLQGLPDTRATNLYVELADRSGAIVQKKLFAAGNAGAPGNLDLPETLKPGMYQLRAYTSWMLNFDQAFLYSRTIEIFDPQKRNNPPTRDSVSSTAFSVQFFPEGGDMIIGQNNIVAFKAIDQSGYPIGVSGIIKDSKGQKVAAIETLHDGMGQFELMPAKAGETYSAVIKAANGQEKSIALPAVKTTGAGLKVYNRGARVFYQAMVANPADTAYDELLLIGQINQQLVYKAPLKVSEGRISGFVPTASMPSSIMQLTLFSKSGQPLSERLVFISKPDRLPLALPDDASIDTEERGKNTVVLKVPDSLQSILSVAVTDADLVVKDPDQNTIVSNLLLTSDMKGYIHNPAWYFTDTSKLATQALDLVMMTNGWRRFSWEKILNKQFPDTRYPYEQGILLKGTAFTNNGRYQLANGKVDFIIKQMTDSSTMIASAPTNSMGEFTLQNMVFADTALIYYQGNDAQKRWKDVTVKFNTHFFENTASVAGPFPFRIPPAIDNNTLKAYLTTAFDANRVNRSINSRTIFLKEVNISERKVTKEESMDKKYASGLFSGGDGYSFDMTKENASYMNVFQYLQSRVAGLQITGDLNNPSLSWRGGSPSLYLNEMPVDVSMISSLPVTDIALVKVFRPPFMGGIGGGAGGAIAVYTKKGGEGGDNTVRGFEMYKKPGYTVVKEFYSPDYAVHKEVHSLPDKRMTLYWNPNLPIDTSTHTANIVFYNNDFSRHFRVVVEGIGADGTVGRVEKVY</sequence>
<reference evidence="2 3" key="2">
    <citation type="submission" date="2019-09" db="EMBL/GenBank/DDBJ databases">
        <authorList>
            <person name="Jin C."/>
        </authorList>
    </citation>
    <scope>NUCLEOTIDE SEQUENCE [LARGE SCALE GENOMIC DNA]</scope>
    <source>
        <strain evidence="2 3">BN140078</strain>
    </source>
</reference>
<dbReference type="AlphaFoldDB" id="A0A5B2VXA1"/>
<gene>
    <name evidence="2" type="ORF">F0L74_13015</name>
</gene>
<keyword evidence="1" id="KW-1133">Transmembrane helix</keyword>
<evidence type="ECO:0000313" key="2">
    <source>
        <dbReference type="EMBL" id="KAA2243414.1"/>
    </source>
</evidence>
<keyword evidence="1" id="KW-0812">Transmembrane</keyword>
<keyword evidence="1" id="KW-0472">Membrane</keyword>
<proteinExistence type="predicted"/>
<reference evidence="2 3" key="1">
    <citation type="submission" date="2019-09" db="EMBL/GenBank/DDBJ databases">
        <title>Chitinophaga ginsengihumi sp. nov., isolated from soil of ginseng rhizosphere.</title>
        <authorList>
            <person name="Lee J."/>
        </authorList>
    </citation>
    <scope>NUCLEOTIDE SEQUENCE [LARGE SCALE GENOMIC DNA]</scope>
    <source>
        <strain evidence="2 3">BN140078</strain>
    </source>
</reference>
<dbReference type="Proteomes" id="UP000324611">
    <property type="component" value="Unassembled WGS sequence"/>
</dbReference>
<name>A0A5B2VXA1_9BACT</name>
<dbReference type="SUPFAM" id="SSF56935">
    <property type="entry name" value="Porins"/>
    <property type="match status" value="1"/>
</dbReference>
<evidence type="ECO:0000313" key="3">
    <source>
        <dbReference type="Proteomes" id="UP000324611"/>
    </source>
</evidence>
<evidence type="ECO:0008006" key="4">
    <source>
        <dbReference type="Google" id="ProtNLM"/>
    </source>
</evidence>
<feature type="transmembrane region" description="Helical" evidence="1">
    <location>
        <begin position="12"/>
        <end position="31"/>
    </location>
</feature>
<evidence type="ECO:0000256" key="1">
    <source>
        <dbReference type="SAM" id="Phobius"/>
    </source>
</evidence>
<dbReference type="RefSeq" id="WP_149838290.1">
    <property type="nucleotide sequence ID" value="NZ_VUOC01000002.1"/>
</dbReference>
<dbReference type="EMBL" id="VUOC01000002">
    <property type="protein sequence ID" value="KAA2243414.1"/>
    <property type="molecule type" value="Genomic_DNA"/>
</dbReference>
<dbReference type="Gene3D" id="2.60.40.1930">
    <property type="match status" value="1"/>
</dbReference>
<organism evidence="2 3">
    <name type="scientific">Chitinophaga agrisoli</name>
    <dbReference type="NCBI Taxonomy" id="2607653"/>
    <lineage>
        <taxon>Bacteria</taxon>
        <taxon>Pseudomonadati</taxon>
        <taxon>Bacteroidota</taxon>
        <taxon>Chitinophagia</taxon>
        <taxon>Chitinophagales</taxon>
        <taxon>Chitinophagaceae</taxon>
        <taxon>Chitinophaga</taxon>
    </lineage>
</organism>